<organism evidence="1 2">
    <name type="scientific">Nelumbo nucifera</name>
    <name type="common">Sacred lotus</name>
    <dbReference type="NCBI Taxonomy" id="4432"/>
    <lineage>
        <taxon>Eukaryota</taxon>
        <taxon>Viridiplantae</taxon>
        <taxon>Streptophyta</taxon>
        <taxon>Embryophyta</taxon>
        <taxon>Tracheophyta</taxon>
        <taxon>Spermatophyta</taxon>
        <taxon>Magnoliopsida</taxon>
        <taxon>Proteales</taxon>
        <taxon>Nelumbonaceae</taxon>
        <taxon>Nelumbo</taxon>
    </lineage>
</organism>
<dbReference type="Proteomes" id="UP000607653">
    <property type="component" value="Unassembled WGS sequence"/>
</dbReference>
<evidence type="ECO:0000313" key="1">
    <source>
        <dbReference type="EMBL" id="DAD30476.1"/>
    </source>
</evidence>
<protein>
    <submittedName>
        <fullName evidence="1">Uncharacterized protein</fullName>
    </submittedName>
</protein>
<sequence>MNGTFNGQILVEKLAKLNNSQQSIESIHMCFGNSR</sequence>
<name>A0A822YHS2_NELNU</name>
<evidence type="ECO:0000313" key="2">
    <source>
        <dbReference type="Proteomes" id="UP000607653"/>
    </source>
</evidence>
<keyword evidence="2" id="KW-1185">Reference proteome</keyword>
<reference evidence="1 2" key="1">
    <citation type="journal article" date="2020" name="Mol. Biol. Evol.">
        <title>Distinct Expression and Methylation Patterns for Genes with Different Fates following a Single Whole-Genome Duplication in Flowering Plants.</title>
        <authorList>
            <person name="Shi T."/>
            <person name="Rahmani R.S."/>
            <person name="Gugger P.F."/>
            <person name="Wang M."/>
            <person name="Li H."/>
            <person name="Zhang Y."/>
            <person name="Li Z."/>
            <person name="Wang Q."/>
            <person name="Van de Peer Y."/>
            <person name="Marchal K."/>
            <person name="Chen J."/>
        </authorList>
    </citation>
    <scope>NUCLEOTIDE SEQUENCE [LARGE SCALE GENOMIC DNA]</scope>
    <source>
        <tissue evidence="1">Leaf</tissue>
    </source>
</reference>
<gene>
    <name evidence="1" type="ORF">HUJ06_009327</name>
</gene>
<dbReference type="AlphaFoldDB" id="A0A822YHS2"/>
<proteinExistence type="predicted"/>
<dbReference type="EMBL" id="DUZY01000003">
    <property type="protein sequence ID" value="DAD30476.1"/>
    <property type="molecule type" value="Genomic_DNA"/>
</dbReference>
<comment type="caution">
    <text evidence="1">The sequence shown here is derived from an EMBL/GenBank/DDBJ whole genome shotgun (WGS) entry which is preliminary data.</text>
</comment>
<accession>A0A822YHS2</accession>